<gene>
    <name evidence="2" type="ORF">AMOL_1176</name>
    <name evidence="3" type="ORF">CPU12_01005</name>
</gene>
<dbReference type="AlphaFoldDB" id="A0A2G1DLL7"/>
<evidence type="ECO:0000313" key="2">
    <source>
        <dbReference type="EMBL" id="AXX92158.1"/>
    </source>
</evidence>
<evidence type="ECO:0000256" key="1">
    <source>
        <dbReference type="ARBA" id="ARBA00006987"/>
    </source>
</evidence>
<organism evidence="3 4">
    <name type="scientific">Malaciobacter molluscorum LMG 25693</name>
    <dbReference type="NCBI Taxonomy" id="870501"/>
    <lineage>
        <taxon>Bacteria</taxon>
        <taxon>Pseudomonadati</taxon>
        <taxon>Campylobacterota</taxon>
        <taxon>Epsilonproteobacteria</taxon>
        <taxon>Campylobacterales</taxon>
        <taxon>Arcobacteraceae</taxon>
        <taxon>Malaciobacter</taxon>
    </lineage>
</organism>
<reference evidence="3 4" key="1">
    <citation type="submission" date="2017-09" db="EMBL/GenBank/DDBJ databases">
        <title>Arcobacter canalis sp. nov., a new species isolated from a water canal contaminated with urban sewage.</title>
        <authorList>
            <person name="Perez-Cataluna A."/>
            <person name="Salas-Masso N."/>
            <person name="Figueras M.J."/>
        </authorList>
    </citation>
    <scope>NUCLEOTIDE SEQUENCE [LARGE SCALE GENOMIC DNA]</scope>
    <source>
        <strain evidence="3 4">F98-3</strain>
    </source>
</reference>
<dbReference type="PANTHER" id="PTHR42928">
    <property type="entry name" value="TRICARBOXYLATE-BINDING PROTEIN"/>
    <property type="match status" value="1"/>
</dbReference>
<dbReference type="Pfam" id="PF03401">
    <property type="entry name" value="TctC"/>
    <property type="match status" value="1"/>
</dbReference>
<dbReference type="KEGG" id="amol:AMOL_1176"/>
<dbReference type="EMBL" id="CP032098">
    <property type="protein sequence ID" value="AXX92158.1"/>
    <property type="molecule type" value="Genomic_DNA"/>
</dbReference>
<name>A0A2G1DLL7_9BACT</name>
<comment type="similarity">
    <text evidence="1">Belongs to the UPF0065 (bug) family.</text>
</comment>
<protein>
    <submittedName>
        <fullName evidence="2">Tripartite tricarboxylate transport protein TctABC, extracytoplasmic tricarboxylate-binding receptor TctC</fullName>
    </submittedName>
    <submittedName>
        <fullName evidence="3">Tripartite tricarboxylate transporter substrate-binding protein</fullName>
    </submittedName>
</protein>
<keyword evidence="2" id="KW-0675">Receptor</keyword>
<dbReference type="InterPro" id="IPR042100">
    <property type="entry name" value="Bug_dom1"/>
</dbReference>
<accession>A0A2G1DLL7</accession>
<dbReference type="Gene3D" id="3.40.190.10">
    <property type="entry name" value="Periplasmic binding protein-like II"/>
    <property type="match status" value="1"/>
</dbReference>
<dbReference type="EMBL" id="NXFY01000001">
    <property type="protein sequence ID" value="PHO19387.1"/>
    <property type="molecule type" value="Genomic_DNA"/>
</dbReference>
<evidence type="ECO:0000313" key="5">
    <source>
        <dbReference type="Proteomes" id="UP000262712"/>
    </source>
</evidence>
<proteinExistence type="inferred from homology"/>
<dbReference type="SUPFAM" id="SSF53850">
    <property type="entry name" value="Periplasmic binding protein-like II"/>
    <property type="match status" value="1"/>
</dbReference>
<dbReference type="PANTHER" id="PTHR42928:SF5">
    <property type="entry name" value="BLR1237 PROTEIN"/>
    <property type="match status" value="1"/>
</dbReference>
<evidence type="ECO:0000313" key="4">
    <source>
        <dbReference type="Proteomes" id="UP000221222"/>
    </source>
</evidence>
<reference evidence="2 5" key="2">
    <citation type="submission" date="2018-08" db="EMBL/GenBank/DDBJ databases">
        <title>Complete genome of the Arcobacter molluscorum type strain LMG 25693.</title>
        <authorList>
            <person name="Miller W.G."/>
            <person name="Yee E."/>
            <person name="Bono J.L."/>
        </authorList>
    </citation>
    <scope>NUCLEOTIDE SEQUENCE [LARGE SCALE GENOMIC DNA]</scope>
    <source>
        <strain evidence="2 5">CECT 7696</strain>
    </source>
</reference>
<dbReference type="Proteomes" id="UP000221222">
    <property type="component" value="Unassembled WGS sequence"/>
</dbReference>
<keyword evidence="4" id="KW-1185">Reference proteome</keyword>
<sequence length="319" mass="36731">MKILFIIFILTNILFANNYPSKPIDVIVGLGENGSADRMTRKMVPFLQKELGVKLNVKNIKGNASFDATKYVLNKKNDGYTIFSSAFSPYLLNLILRDDTNFSLNDFEIINLQWFEYDLFLVNKDSKFESLIEILEYIKKYPKKLNVGVMNKSSSHITFKLLLEKLNIPIKNVNLKLFNGGGKAREDLVNSKIDLLVIAGKGSAKYRKKLKPLAIISKKRSKRWDAPTLNEAILETGITMPIIKGSIRGIAVSKKFKELYPKRFKLLKNSIKRVLAKREVQNILKENNIGYLWIGEKNSKRILEELLEEFKKYNYLIKN</sequence>
<dbReference type="Gene3D" id="3.40.190.150">
    <property type="entry name" value="Bordetella uptake gene, domain 1"/>
    <property type="match status" value="1"/>
</dbReference>
<dbReference type="InterPro" id="IPR005064">
    <property type="entry name" value="BUG"/>
</dbReference>
<dbReference type="Proteomes" id="UP000262712">
    <property type="component" value="Chromosome"/>
</dbReference>
<evidence type="ECO:0000313" key="3">
    <source>
        <dbReference type="EMBL" id="PHO19387.1"/>
    </source>
</evidence>
<dbReference type="RefSeq" id="WP_099341203.1">
    <property type="nucleotide sequence ID" value="NZ_CP032098.1"/>
</dbReference>